<protein>
    <submittedName>
        <fullName evidence="2">EAL domain-containing protein</fullName>
    </submittedName>
</protein>
<dbReference type="SUPFAM" id="SSF141868">
    <property type="entry name" value="EAL domain-like"/>
    <property type="match status" value="1"/>
</dbReference>
<evidence type="ECO:0000313" key="3">
    <source>
        <dbReference type="Proteomes" id="UP000220246"/>
    </source>
</evidence>
<dbReference type="STRING" id="1219032.GCA_001515545_01049"/>
<dbReference type="Proteomes" id="UP000220246">
    <property type="component" value="Unassembled WGS sequence"/>
</dbReference>
<dbReference type="EMBL" id="PDEA01000001">
    <property type="protein sequence ID" value="PEH89432.1"/>
    <property type="molecule type" value="Genomic_DNA"/>
</dbReference>
<dbReference type="InterPro" id="IPR035919">
    <property type="entry name" value="EAL_sf"/>
</dbReference>
<reference evidence="3" key="1">
    <citation type="submission" date="2017-09" db="EMBL/GenBank/DDBJ databases">
        <title>FDA dAtabase for Regulatory Grade micrObial Sequences (FDA-ARGOS): Supporting development and validation of Infectious Disease Dx tests.</title>
        <authorList>
            <person name="Minogue T."/>
            <person name="Wolcott M."/>
            <person name="Wasieloski L."/>
            <person name="Aguilar W."/>
            <person name="Moore D."/>
            <person name="Tallon L."/>
            <person name="Sadzewicz L."/>
            <person name="Ott S."/>
            <person name="Zhao X."/>
            <person name="Nagaraj S."/>
            <person name="Vavikolanu K."/>
            <person name="Aluvathingal J."/>
            <person name="Nadendla S."/>
            <person name="Sichtig H."/>
        </authorList>
    </citation>
    <scope>NUCLEOTIDE SEQUENCE [LARGE SCALE GENOMIC DNA]</scope>
    <source>
        <strain evidence="3">FDAARGOS_394</strain>
    </source>
</reference>
<dbReference type="Pfam" id="PF00563">
    <property type="entry name" value="EAL"/>
    <property type="match status" value="1"/>
</dbReference>
<dbReference type="GO" id="GO:0071111">
    <property type="term" value="F:cyclic-guanylate-specific phosphodiesterase activity"/>
    <property type="evidence" value="ECO:0007669"/>
    <property type="project" value="InterPro"/>
</dbReference>
<dbReference type="CDD" id="cd01948">
    <property type="entry name" value="EAL"/>
    <property type="match status" value="1"/>
</dbReference>
<feature type="domain" description="EAL" evidence="1">
    <location>
        <begin position="4"/>
        <end position="253"/>
    </location>
</feature>
<dbReference type="PROSITE" id="PS50883">
    <property type="entry name" value="EAL"/>
    <property type="match status" value="1"/>
</dbReference>
<gene>
    <name evidence="2" type="ORF">CRM82_13205</name>
</gene>
<evidence type="ECO:0000259" key="1">
    <source>
        <dbReference type="PROSITE" id="PS50883"/>
    </source>
</evidence>
<organism evidence="2 3">
    <name type="scientific">Comamonas terrigena</name>
    <dbReference type="NCBI Taxonomy" id="32013"/>
    <lineage>
        <taxon>Bacteria</taxon>
        <taxon>Pseudomonadati</taxon>
        <taxon>Pseudomonadota</taxon>
        <taxon>Betaproteobacteria</taxon>
        <taxon>Burkholderiales</taxon>
        <taxon>Comamonadaceae</taxon>
        <taxon>Comamonas</taxon>
    </lineage>
</organism>
<dbReference type="Gene3D" id="3.20.20.450">
    <property type="entry name" value="EAL domain"/>
    <property type="match status" value="1"/>
</dbReference>
<dbReference type="GeneID" id="80801578"/>
<dbReference type="PANTHER" id="PTHR33121:SF79">
    <property type="entry name" value="CYCLIC DI-GMP PHOSPHODIESTERASE PDED-RELATED"/>
    <property type="match status" value="1"/>
</dbReference>
<dbReference type="OrthoDB" id="1673646at2"/>
<proteinExistence type="predicted"/>
<dbReference type="InterPro" id="IPR001633">
    <property type="entry name" value="EAL_dom"/>
</dbReference>
<sequence length="253" mass="28972">MMKREVLAAKERQCSRINKEELFFNFQPMVDSRFCITGMAAELHHARCNRIINSVKDLLIPPASGTSSALESAWSFAEACSQISRWEKEEEKQDWKLSIAFHLDAVIRNYGIDFLRRILNKSQIDTSKLYLEVDEIASLPRIDCTLINGIKALRSMGVKISVNNFGTEYSSLHRLKEVPVDRITIGGEFIESIFHNKTDQLIFSNIMALAKMLKVEVLIKDINNLEQFEYFAKNQCDMLSGDVLGFRANQQEI</sequence>
<dbReference type="InterPro" id="IPR050706">
    <property type="entry name" value="Cyclic-di-GMP_PDE-like"/>
</dbReference>
<keyword evidence="3" id="KW-1185">Reference proteome</keyword>
<accession>A0A2A7UVY7</accession>
<dbReference type="SMART" id="SM00052">
    <property type="entry name" value="EAL"/>
    <property type="match status" value="1"/>
</dbReference>
<dbReference type="RefSeq" id="WP_083520317.1">
    <property type="nucleotide sequence ID" value="NZ_PDEA01000001.1"/>
</dbReference>
<name>A0A2A7UVY7_COMTR</name>
<dbReference type="PANTHER" id="PTHR33121">
    <property type="entry name" value="CYCLIC DI-GMP PHOSPHODIESTERASE PDEF"/>
    <property type="match status" value="1"/>
</dbReference>
<evidence type="ECO:0000313" key="2">
    <source>
        <dbReference type="EMBL" id="PEH89432.1"/>
    </source>
</evidence>
<comment type="caution">
    <text evidence="2">The sequence shown here is derived from an EMBL/GenBank/DDBJ whole genome shotgun (WGS) entry which is preliminary data.</text>
</comment>
<dbReference type="AlphaFoldDB" id="A0A2A7UVY7"/>